<protein>
    <submittedName>
        <fullName evidence="2">Signal peptide containing protein</fullName>
    </submittedName>
</protein>
<keyword evidence="1" id="KW-0732">Signal</keyword>
<feature type="chain" id="PRO_5003952320" evidence="1">
    <location>
        <begin position="19"/>
        <end position="303"/>
    </location>
</feature>
<organism evidence="2 3">
    <name type="scientific">Theileria equi strain WA</name>
    <dbReference type="NCBI Taxonomy" id="1537102"/>
    <lineage>
        <taxon>Eukaryota</taxon>
        <taxon>Sar</taxon>
        <taxon>Alveolata</taxon>
        <taxon>Apicomplexa</taxon>
        <taxon>Aconoidasida</taxon>
        <taxon>Piroplasmida</taxon>
        <taxon>Theileriidae</taxon>
        <taxon>Theileria</taxon>
    </lineage>
</organism>
<dbReference type="GeneID" id="15802679"/>
<evidence type="ECO:0000313" key="2">
    <source>
        <dbReference type="EMBL" id="EKX73015.1"/>
    </source>
</evidence>
<gene>
    <name evidence="2" type="ORF">BEWA_015760</name>
</gene>
<name>L1LCP0_THEEQ</name>
<dbReference type="RefSeq" id="XP_004832467.1">
    <property type="nucleotide sequence ID" value="XM_004832410.1"/>
</dbReference>
<keyword evidence="3" id="KW-1185">Reference proteome</keyword>
<evidence type="ECO:0000313" key="3">
    <source>
        <dbReference type="Proteomes" id="UP000031512"/>
    </source>
</evidence>
<evidence type="ECO:0000256" key="1">
    <source>
        <dbReference type="SAM" id="SignalP"/>
    </source>
</evidence>
<dbReference type="AlphaFoldDB" id="L1LCP0"/>
<sequence length="303" mass="34626">MKFFAIFYAFILVNICHCGDDDGKDGTPPGASGHGEFVAGDTLTFLMPVTLDLSAKETEHILKQTIYIGRTEISHYTMRAGVPIVQVVDGDNTVWVGSVDCPCKSAKLVSRGSDYKSLVLFVGSGYNAEYKYFEMVENTWRELSEEEKGELLGKKEVSIPPEGAKTKDSSFVLDIENVNDPRIKMDTITRNRVVIKSYKDMEGSRMVSGSRITSVVSGAFVFWEKGEFEVLRRCEEYLKGRRRLVYIRVNSLGLTKKFCFQKFEDGWERIEKDEFKRALIYMKMEGDREERDEEDLVGRMKRL</sequence>
<dbReference type="Proteomes" id="UP000031512">
    <property type="component" value="Unassembled WGS sequence"/>
</dbReference>
<dbReference type="EMBL" id="ACOU01000004">
    <property type="protein sequence ID" value="EKX73015.1"/>
    <property type="molecule type" value="Genomic_DNA"/>
</dbReference>
<proteinExistence type="predicted"/>
<accession>L1LCP0</accession>
<feature type="signal peptide" evidence="1">
    <location>
        <begin position="1"/>
        <end position="18"/>
    </location>
</feature>
<dbReference type="KEGG" id="beq:BEWA_015760"/>
<comment type="caution">
    <text evidence="2">The sequence shown here is derived from an EMBL/GenBank/DDBJ whole genome shotgun (WGS) entry which is preliminary data.</text>
</comment>
<reference evidence="2 3" key="1">
    <citation type="journal article" date="2012" name="BMC Genomics">
        <title>Comparative genomic analysis and phylogenetic position of Theileria equi.</title>
        <authorList>
            <person name="Kappmeyer L.S."/>
            <person name="Thiagarajan M."/>
            <person name="Herndon D.R."/>
            <person name="Ramsay J.D."/>
            <person name="Caler E."/>
            <person name="Djikeng A."/>
            <person name="Gillespie J.J."/>
            <person name="Lau A.O."/>
            <person name="Roalson E.H."/>
            <person name="Silva J.C."/>
            <person name="Silva M.G."/>
            <person name="Suarez C.E."/>
            <person name="Ueti M.W."/>
            <person name="Nene V.M."/>
            <person name="Mealey R.H."/>
            <person name="Knowles D.P."/>
            <person name="Brayton K.A."/>
        </authorList>
    </citation>
    <scope>NUCLEOTIDE SEQUENCE [LARGE SCALE GENOMIC DNA]</scope>
    <source>
        <strain evidence="2 3">WA</strain>
    </source>
</reference>
<dbReference type="VEuPathDB" id="PiroplasmaDB:BEWA_015760"/>